<evidence type="ECO:0000313" key="3">
    <source>
        <dbReference type="Proteomes" id="UP000249065"/>
    </source>
</evidence>
<evidence type="ECO:0000256" key="1">
    <source>
        <dbReference type="SAM" id="MobiDB-lite"/>
    </source>
</evidence>
<name>A0A327M0V7_9PROT</name>
<dbReference type="RefSeq" id="WP_111472306.1">
    <property type="nucleotide sequence ID" value="NZ_QLIX01000029.1"/>
</dbReference>
<dbReference type="AlphaFoldDB" id="A0A327M0V7"/>
<dbReference type="Gene3D" id="2.60.120.620">
    <property type="entry name" value="q2cbj1_9rhob like domain"/>
    <property type="match status" value="1"/>
</dbReference>
<dbReference type="Pfam" id="PF05721">
    <property type="entry name" value="PhyH"/>
    <property type="match status" value="1"/>
</dbReference>
<dbReference type="GO" id="GO:0005506">
    <property type="term" value="F:iron ion binding"/>
    <property type="evidence" value="ECO:0007669"/>
    <property type="project" value="UniProtKB-ARBA"/>
</dbReference>
<dbReference type="Proteomes" id="UP000249065">
    <property type="component" value="Unassembled WGS sequence"/>
</dbReference>
<sequence length="252" mass="26836">MDCRFDRAGFAQTGFAVVRGTVPAPLLAALRAAVQRVQDAVHDLPPHLRERLTLERDLPAAQRGGVAASEVGDAIFILGDPVAFDPVFWMLLDQPPLIAAARAAVGVRDVAAHFMNVTIKHPRFGRAIGWHRDYPNGYACPATLCFVRAMVCLDGMSGVGGATTFVPGSHRLRDDEAHGRSPPGDWRPAEAVTVGCDPGDLVLVHPKVLHGGGMNASASPRRNIVIQIGDAAVPLRHVPEQEAVAGHRLAAE</sequence>
<dbReference type="EMBL" id="QLIX01000029">
    <property type="protein sequence ID" value="RAI55994.1"/>
    <property type="molecule type" value="Genomic_DNA"/>
</dbReference>
<dbReference type="OrthoDB" id="9796766at2"/>
<comment type="caution">
    <text evidence="2">The sequence shown here is derived from an EMBL/GenBank/DDBJ whole genome shotgun (WGS) entry which is preliminary data.</text>
</comment>
<evidence type="ECO:0008006" key="4">
    <source>
        <dbReference type="Google" id="ProtNLM"/>
    </source>
</evidence>
<dbReference type="InterPro" id="IPR008775">
    <property type="entry name" value="Phytyl_CoA_dOase-like"/>
</dbReference>
<reference evidence="3" key="1">
    <citation type="submission" date="2018-06" db="EMBL/GenBank/DDBJ databases">
        <authorList>
            <person name="Khan S.A."/>
        </authorList>
    </citation>
    <scope>NUCLEOTIDE SEQUENCE [LARGE SCALE GENOMIC DNA]</scope>
    <source>
        <strain evidence="3">DB-1506</strain>
    </source>
</reference>
<feature type="region of interest" description="Disordered" evidence="1">
    <location>
        <begin position="169"/>
        <end position="188"/>
    </location>
</feature>
<dbReference type="PANTHER" id="PTHR20883">
    <property type="entry name" value="PHYTANOYL-COA DIOXYGENASE DOMAIN CONTAINING 1"/>
    <property type="match status" value="1"/>
</dbReference>
<dbReference type="SUPFAM" id="SSF51197">
    <property type="entry name" value="Clavaminate synthase-like"/>
    <property type="match status" value="1"/>
</dbReference>
<gene>
    <name evidence="2" type="ORF">DOO78_23385</name>
</gene>
<keyword evidence="3" id="KW-1185">Reference proteome</keyword>
<proteinExistence type="predicted"/>
<dbReference type="GO" id="GO:0016706">
    <property type="term" value="F:2-oxoglutarate-dependent dioxygenase activity"/>
    <property type="evidence" value="ECO:0007669"/>
    <property type="project" value="UniProtKB-ARBA"/>
</dbReference>
<dbReference type="PANTHER" id="PTHR20883:SF51">
    <property type="entry name" value="PHYTANOYL-COA HYDROXYLASE"/>
    <property type="match status" value="1"/>
</dbReference>
<organism evidence="2 3">
    <name type="scientific">Roseicella frigidaeris</name>
    <dbReference type="NCBI Taxonomy" id="2230885"/>
    <lineage>
        <taxon>Bacteria</taxon>
        <taxon>Pseudomonadati</taxon>
        <taxon>Pseudomonadota</taxon>
        <taxon>Alphaproteobacteria</taxon>
        <taxon>Acetobacterales</taxon>
        <taxon>Roseomonadaceae</taxon>
        <taxon>Roseicella</taxon>
    </lineage>
</organism>
<protein>
    <recommendedName>
        <fullName evidence="4">Phytanoyl-CoA dioxygenase</fullName>
    </recommendedName>
</protein>
<accession>A0A327M0V7</accession>
<evidence type="ECO:0000313" key="2">
    <source>
        <dbReference type="EMBL" id="RAI55994.1"/>
    </source>
</evidence>